<proteinExistence type="predicted"/>
<keyword evidence="1" id="KW-0732">Signal</keyword>
<feature type="chain" id="PRO_5014973424" evidence="1">
    <location>
        <begin position="18"/>
        <end position="68"/>
    </location>
</feature>
<evidence type="ECO:0000256" key="1">
    <source>
        <dbReference type="SAM" id="SignalP"/>
    </source>
</evidence>
<protein>
    <submittedName>
        <fullName evidence="2">Putative secreted protein</fullName>
    </submittedName>
</protein>
<reference evidence="2" key="1">
    <citation type="submission" date="2018-01" db="EMBL/GenBank/DDBJ databases">
        <title>An insight into the sialome of Amazonian anophelines.</title>
        <authorList>
            <person name="Ribeiro J.M."/>
            <person name="Scarpassa V."/>
            <person name="Calvo E."/>
        </authorList>
    </citation>
    <scope>NUCLEOTIDE SEQUENCE</scope>
</reference>
<dbReference type="EMBL" id="GGFL01009144">
    <property type="protein sequence ID" value="MBW73322.1"/>
    <property type="molecule type" value="Transcribed_RNA"/>
</dbReference>
<sequence length="68" mass="7290">MVLCLVPSLLFPPVTTGNTITNPVPECFVFAVIAPPPCSTQTHGQLVRCLMPCLATGLEDRIMFATSK</sequence>
<accession>A0A2M4D6X0</accession>
<evidence type="ECO:0000313" key="2">
    <source>
        <dbReference type="EMBL" id="MBW73322.1"/>
    </source>
</evidence>
<name>A0A2M4D6X0_ANODA</name>
<organism evidence="2">
    <name type="scientific">Anopheles darlingi</name>
    <name type="common">Mosquito</name>
    <dbReference type="NCBI Taxonomy" id="43151"/>
    <lineage>
        <taxon>Eukaryota</taxon>
        <taxon>Metazoa</taxon>
        <taxon>Ecdysozoa</taxon>
        <taxon>Arthropoda</taxon>
        <taxon>Hexapoda</taxon>
        <taxon>Insecta</taxon>
        <taxon>Pterygota</taxon>
        <taxon>Neoptera</taxon>
        <taxon>Endopterygota</taxon>
        <taxon>Diptera</taxon>
        <taxon>Nematocera</taxon>
        <taxon>Culicoidea</taxon>
        <taxon>Culicidae</taxon>
        <taxon>Anophelinae</taxon>
        <taxon>Anopheles</taxon>
    </lineage>
</organism>
<dbReference type="AlphaFoldDB" id="A0A2M4D6X0"/>
<feature type="signal peptide" evidence="1">
    <location>
        <begin position="1"/>
        <end position="17"/>
    </location>
</feature>